<keyword evidence="10" id="KW-1185">Reference proteome</keyword>
<evidence type="ECO:0000313" key="10">
    <source>
        <dbReference type="Proteomes" id="UP001244563"/>
    </source>
</evidence>
<reference evidence="9 10" key="1">
    <citation type="submission" date="2023-07" db="EMBL/GenBank/DDBJ databases">
        <title>Sorghum-associated microbial communities from plants grown in Nebraska, USA.</title>
        <authorList>
            <person name="Schachtman D."/>
        </authorList>
    </citation>
    <scope>NUCLEOTIDE SEQUENCE [LARGE SCALE GENOMIC DNA]</scope>
    <source>
        <strain evidence="9 10">CC523</strain>
    </source>
</reference>
<name>A0ABT9TVU8_PAENI</name>
<evidence type="ECO:0000256" key="6">
    <source>
        <dbReference type="ARBA" id="ARBA00023136"/>
    </source>
</evidence>
<dbReference type="PANTHER" id="PTHR30506:SF3">
    <property type="entry name" value="UPF0126 INNER MEMBRANE PROTEIN YADS-RELATED"/>
    <property type="match status" value="1"/>
</dbReference>
<dbReference type="InterPro" id="IPR005115">
    <property type="entry name" value="Gly_transporter"/>
</dbReference>
<feature type="domain" description="Glycine transporter" evidence="8">
    <location>
        <begin position="24"/>
        <end position="98"/>
    </location>
</feature>
<feature type="transmembrane region" description="Helical" evidence="7">
    <location>
        <begin position="48"/>
        <end position="70"/>
    </location>
</feature>
<feature type="transmembrane region" description="Helical" evidence="7">
    <location>
        <begin position="195"/>
        <end position="215"/>
    </location>
</feature>
<keyword evidence="5 7" id="KW-1133">Transmembrane helix</keyword>
<feature type="transmembrane region" description="Helical" evidence="7">
    <location>
        <begin position="168"/>
        <end position="188"/>
    </location>
</feature>
<feature type="transmembrane region" description="Helical" evidence="7">
    <location>
        <begin position="136"/>
        <end position="156"/>
    </location>
</feature>
<evidence type="ECO:0000256" key="5">
    <source>
        <dbReference type="ARBA" id="ARBA00022989"/>
    </source>
</evidence>
<accession>A0ABT9TVU8</accession>
<evidence type="ECO:0000256" key="4">
    <source>
        <dbReference type="ARBA" id="ARBA00022692"/>
    </source>
</evidence>
<evidence type="ECO:0000256" key="2">
    <source>
        <dbReference type="ARBA" id="ARBA00008193"/>
    </source>
</evidence>
<dbReference type="PANTHER" id="PTHR30506">
    <property type="entry name" value="INNER MEMBRANE PROTEIN"/>
    <property type="match status" value="1"/>
</dbReference>
<dbReference type="Proteomes" id="UP001244563">
    <property type="component" value="Unassembled WGS sequence"/>
</dbReference>
<keyword evidence="6 7" id="KW-0472">Membrane</keyword>
<organism evidence="9 10">
    <name type="scientific">Paenarthrobacter nicotinovorans</name>
    <name type="common">Arthrobacter nicotinovorans</name>
    <dbReference type="NCBI Taxonomy" id="29320"/>
    <lineage>
        <taxon>Bacteria</taxon>
        <taxon>Bacillati</taxon>
        <taxon>Actinomycetota</taxon>
        <taxon>Actinomycetes</taxon>
        <taxon>Micrococcales</taxon>
        <taxon>Micrococcaceae</taxon>
        <taxon>Paenarthrobacter</taxon>
    </lineage>
</organism>
<evidence type="ECO:0000259" key="8">
    <source>
        <dbReference type="Pfam" id="PF03458"/>
    </source>
</evidence>
<protein>
    <submittedName>
        <fullName evidence="9">Membrane protein YeiH</fullName>
    </submittedName>
</protein>
<sequence>MMWPAPIRDTSVLRAAAGTRALNLADLAATALFAVEGGTRASAAGLDLFGIVALSLIIANGGGIIRDVLLGDLPPHALRIRAPMYAALAGAAFVVLTHSIYGPLPTGSLWAVDALGLGLFAATGAQKAFGQSRNTVTVIILAAITGTGGGVIGDVLLNKTPAILTQDIYATAAAAAGVLYLICARLGLKPGTCLLLAAAGALLLRTGGVLLGWQLPHLN</sequence>
<evidence type="ECO:0000256" key="7">
    <source>
        <dbReference type="SAM" id="Phobius"/>
    </source>
</evidence>
<proteinExistence type="inferred from homology"/>
<gene>
    <name evidence="9" type="ORF">J2T10_004177</name>
</gene>
<feature type="domain" description="Glycine transporter" evidence="8">
    <location>
        <begin position="112"/>
        <end position="184"/>
    </location>
</feature>
<comment type="similarity">
    <text evidence="2">Belongs to the UPF0126 family.</text>
</comment>
<keyword evidence="4 7" id="KW-0812">Transmembrane</keyword>
<keyword evidence="3" id="KW-1003">Cell membrane</keyword>
<evidence type="ECO:0000313" key="9">
    <source>
        <dbReference type="EMBL" id="MDQ0104502.1"/>
    </source>
</evidence>
<evidence type="ECO:0000256" key="1">
    <source>
        <dbReference type="ARBA" id="ARBA00004651"/>
    </source>
</evidence>
<comment type="subcellular location">
    <subcellularLocation>
        <location evidence="1">Cell membrane</location>
        <topology evidence="1">Multi-pass membrane protein</topology>
    </subcellularLocation>
</comment>
<dbReference type="Pfam" id="PF03458">
    <property type="entry name" value="Gly_transporter"/>
    <property type="match status" value="2"/>
</dbReference>
<evidence type="ECO:0000256" key="3">
    <source>
        <dbReference type="ARBA" id="ARBA00022475"/>
    </source>
</evidence>
<dbReference type="EMBL" id="JAUSSW010000017">
    <property type="protein sequence ID" value="MDQ0104502.1"/>
    <property type="molecule type" value="Genomic_DNA"/>
</dbReference>
<comment type="caution">
    <text evidence="9">The sequence shown here is derived from an EMBL/GenBank/DDBJ whole genome shotgun (WGS) entry which is preliminary data.</text>
</comment>
<feature type="transmembrane region" description="Helical" evidence="7">
    <location>
        <begin position="82"/>
        <end position="101"/>
    </location>
</feature>